<keyword evidence="6" id="KW-0106">Calcium</keyword>
<evidence type="ECO:0000256" key="3">
    <source>
        <dbReference type="ARBA" id="ARBA00022723"/>
    </source>
</evidence>
<evidence type="ECO:0000256" key="7">
    <source>
        <dbReference type="ARBA" id="ARBA00023157"/>
    </source>
</evidence>
<dbReference type="GO" id="GO:0046872">
    <property type="term" value="F:metal ion binding"/>
    <property type="evidence" value="ECO:0007669"/>
    <property type="project" value="UniProtKB-KW"/>
</dbReference>
<sequence length="417" mass="46372">MGVGGGGFVVGDVDGDYPSAAVHEGYVAAVTDGGHLASSPADEWALRSPGNLDWPLFVNFGYRSLHELAMVGKNVTKEFYGGEGARYAYWKGCSTGGRQGLAVAQRYPGDFDGVLSVCPAVEFPAMVTALYHPQLVMREMGYWPSGCELRAIVEAGVEACDLTDGVRDGITGRLEECVFDVGNVEGRAYVCDGERWKVSRKAVEVVETVMRGVLDEEGERMFPGYVPGTQFDGMIAMMNSFCEDKGDRTKCRGVPFSVTQEWIRLFIEKDPGSPDLRRFRERKGKVLMWHGMADQTISVSVGRAFYEKAKRLDEKRGVTIGDYWRYFEVPGVNHCVSMYGAPFPWDAFERLRKWVEEGVAPEELEARRIVNEEAGTGLGGEARKICLWPEEGVWDGEQWKCLQPGEKIKFGDEKDEL</sequence>
<dbReference type="SUPFAM" id="SSF53474">
    <property type="entry name" value="alpha/beta-Hydrolases"/>
    <property type="match status" value="1"/>
</dbReference>
<keyword evidence="7" id="KW-1015">Disulfide bond</keyword>
<dbReference type="InterPro" id="IPR029058">
    <property type="entry name" value="AB_hydrolase_fold"/>
</dbReference>
<reference evidence="9 10" key="1">
    <citation type="submission" date="2015-06" db="EMBL/GenBank/DDBJ databases">
        <title>Survival trade-offs in plant roots during colonization by closely related pathogenic and mutualistic fungi.</title>
        <authorList>
            <person name="Hacquard S."/>
            <person name="Kracher B."/>
            <person name="Hiruma K."/>
            <person name="Weinman A."/>
            <person name="Muench P."/>
            <person name="Garrido Oter R."/>
            <person name="Ver Loren van Themaat E."/>
            <person name="Dallerey J.-F."/>
            <person name="Damm U."/>
            <person name="Henrissat B."/>
            <person name="Lespinet O."/>
            <person name="Thon M."/>
            <person name="Kemen E."/>
            <person name="McHardy A.C."/>
            <person name="Schulze-Lefert P."/>
            <person name="O'Connell R.J."/>
        </authorList>
    </citation>
    <scope>NUCLEOTIDE SEQUENCE [LARGE SCALE GENOMIC DNA]</scope>
    <source>
        <strain evidence="9 10">MAFF 238704</strain>
    </source>
</reference>
<accession>A0A166RQA7</accession>
<evidence type="ECO:0000256" key="2">
    <source>
        <dbReference type="ARBA" id="ARBA00022487"/>
    </source>
</evidence>
<organism evidence="9 10">
    <name type="scientific">Colletotrichum incanum</name>
    <name type="common">Soybean anthracnose fungus</name>
    <dbReference type="NCBI Taxonomy" id="1573173"/>
    <lineage>
        <taxon>Eukaryota</taxon>
        <taxon>Fungi</taxon>
        <taxon>Dikarya</taxon>
        <taxon>Ascomycota</taxon>
        <taxon>Pezizomycotina</taxon>
        <taxon>Sordariomycetes</taxon>
        <taxon>Hypocreomycetidae</taxon>
        <taxon>Glomerellales</taxon>
        <taxon>Glomerellaceae</taxon>
        <taxon>Colletotrichum</taxon>
        <taxon>Colletotrichum spaethianum species complex</taxon>
    </lineage>
</organism>
<dbReference type="EC" id="3.1.1.-" evidence="8"/>
<dbReference type="Pfam" id="PF07519">
    <property type="entry name" value="Tannase"/>
    <property type="match status" value="2"/>
</dbReference>
<protein>
    <recommendedName>
        <fullName evidence="8">Carboxylic ester hydrolase</fullName>
        <ecNumber evidence="8">3.1.1.-</ecNumber>
    </recommendedName>
</protein>
<keyword evidence="4" id="KW-0732">Signal</keyword>
<gene>
    <name evidence="9" type="ORF">CI238_00693</name>
</gene>
<evidence type="ECO:0000313" key="10">
    <source>
        <dbReference type="Proteomes" id="UP000076584"/>
    </source>
</evidence>
<keyword evidence="10" id="KW-1185">Reference proteome</keyword>
<evidence type="ECO:0000256" key="8">
    <source>
        <dbReference type="RuleBase" id="RU361238"/>
    </source>
</evidence>
<proteinExistence type="inferred from homology"/>
<comment type="similarity">
    <text evidence="1 8">Belongs to the tannase family.</text>
</comment>
<evidence type="ECO:0000256" key="6">
    <source>
        <dbReference type="ARBA" id="ARBA00022837"/>
    </source>
</evidence>
<comment type="caution">
    <text evidence="9">The sequence shown here is derived from an EMBL/GenBank/DDBJ whole genome shotgun (WGS) entry which is preliminary data.</text>
</comment>
<dbReference type="GO" id="GO:0030600">
    <property type="term" value="F:feruloyl esterase activity"/>
    <property type="evidence" value="ECO:0007669"/>
    <property type="project" value="UniProtKB-ARBA"/>
</dbReference>
<evidence type="ECO:0000256" key="1">
    <source>
        <dbReference type="ARBA" id="ARBA00006249"/>
    </source>
</evidence>
<name>A0A166RQA7_COLIC</name>
<dbReference type="AlphaFoldDB" id="A0A166RQA7"/>
<evidence type="ECO:0000313" key="9">
    <source>
        <dbReference type="EMBL" id="KZL69571.1"/>
    </source>
</evidence>
<dbReference type="Gene3D" id="3.40.50.1820">
    <property type="entry name" value="alpha/beta hydrolase"/>
    <property type="match status" value="1"/>
</dbReference>
<keyword evidence="5 8" id="KW-0378">Hydrolase</keyword>
<dbReference type="EMBL" id="LFIW01002480">
    <property type="protein sequence ID" value="KZL69571.1"/>
    <property type="molecule type" value="Genomic_DNA"/>
</dbReference>
<dbReference type="PANTHER" id="PTHR33938:SF8">
    <property type="entry name" value="CARBOXYLIC ESTER HYDROLASE"/>
    <property type="match status" value="1"/>
</dbReference>
<dbReference type="PANTHER" id="PTHR33938">
    <property type="entry name" value="FERULOYL ESTERASE B-RELATED"/>
    <property type="match status" value="1"/>
</dbReference>
<dbReference type="InterPro" id="IPR011118">
    <property type="entry name" value="Tannase/feruloyl_esterase"/>
</dbReference>
<dbReference type="Proteomes" id="UP000076584">
    <property type="component" value="Unassembled WGS sequence"/>
</dbReference>
<dbReference type="STRING" id="1573173.A0A166RQA7"/>
<keyword evidence="3" id="KW-0479">Metal-binding</keyword>
<evidence type="ECO:0000256" key="5">
    <source>
        <dbReference type="ARBA" id="ARBA00022801"/>
    </source>
</evidence>
<keyword evidence="2" id="KW-0719">Serine esterase</keyword>
<evidence type="ECO:0000256" key="4">
    <source>
        <dbReference type="ARBA" id="ARBA00022729"/>
    </source>
</evidence>